<dbReference type="Pfam" id="PF04542">
    <property type="entry name" value="Sigma70_r2"/>
    <property type="match status" value="1"/>
</dbReference>
<evidence type="ECO:0000256" key="1">
    <source>
        <dbReference type="ARBA" id="ARBA00010641"/>
    </source>
</evidence>
<sequence>MTGPPVGAVAPGSLAGTDPPDDLGAVADVVLIERSRAEPERFALLFDRYYPEIHRFAANRLGPAAADDLAAETFLIAFAKRTRFDAGDPADDGAPAERAGDASTGREARESTGERVPGGHVRAWLYGIATNLVRRQRRSEQRRYRALARAPRDQSVVGHDERIAAMVSAQSVHRDLARALASLSARDRDVLLLVALGELTYHEVAAALEIPYGTVCSRLSRARRKVREVLGDTDPSGHDRDLGDL</sequence>
<dbReference type="PANTHER" id="PTHR43133:SF8">
    <property type="entry name" value="RNA POLYMERASE SIGMA FACTOR HI_1459-RELATED"/>
    <property type="match status" value="1"/>
</dbReference>
<feature type="compositionally biased region" description="Basic and acidic residues" evidence="6">
    <location>
        <begin position="98"/>
        <end position="113"/>
    </location>
</feature>
<keyword evidence="5" id="KW-0804">Transcription</keyword>
<keyword evidence="2" id="KW-0805">Transcription regulation</keyword>
<dbReference type="InterPro" id="IPR013249">
    <property type="entry name" value="RNA_pol_sigma70_r4_t2"/>
</dbReference>
<feature type="region of interest" description="Disordered" evidence="6">
    <location>
        <begin position="86"/>
        <end position="116"/>
    </location>
</feature>
<dbReference type="Proteomes" id="UP000614915">
    <property type="component" value="Unassembled WGS sequence"/>
</dbReference>
<keyword evidence="10" id="KW-1185">Reference proteome</keyword>
<evidence type="ECO:0000256" key="6">
    <source>
        <dbReference type="SAM" id="MobiDB-lite"/>
    </source>
</evidence>
<feature type="domain" description="RNA polymerase sigma factor 70 region 4 type 2" evidence="8">
    <location>
        <begin position="174"/>
        <end position="225"/>
    </location>
</feature>
<dbReference type="InterPro" id="IPR013325">
    <property type="entry name" value="RNA_pol_sigma_r2"/>
</dbReference>
<evidence type="ECO:0000313" key="10">
    <source>
        <dbReference type="Proteomes" id="UP000614915"/>
    </source>
</evidence>
<dbReference type="InterPro" id="IPR007627">
    <property type="entry name" value="RNA_pol_sigma70_r2"/>
</dbReference>
<proteinExistence type="inferred from homology"/>
<gene>
    <name evidence="9" type="ORF">IW248_001655</name>
</gene>
<dbReference type="InterPro" id="IPR014284">
    <property type="entry name" value="RNA_pol_sigma-70_dom"/>
</dbReference>
<evidence type="ECO:0000313" key="9">
    <source>
        <dbReference type="EMBL" id="MBG6065368.1"/>
    </source>
</evidence>
<evidence type="ECO:0000256" key="2">
    <source>
        <dbReference type="ARBA" id="ARBA00023015"/>
    </source>
</evidence>
<organism evidence="9 10">
    <name type="scientific">Micromonospora ureilytica</name>
    <dbReference type="NCBI Taxonomy" id="709868"/>
    <lineage>
        <taxon>Bacteria</taxon>
        <taxon>Bacillati</taxon>
        <taxon>Actinomycetota</taxon>
        <taxon>Actinomycetes</taxon>
        <taxon>Micromonosporales</taxon>
        <taxon>Micromonosporaceae</taxon>
        <taxon>Micromonospora</taxon>
    </lineage>
</organism>
<dbReference type="EMBL" id="JADOTX010000001">
    <property type="protein sequence ID" value="MBG6065368.1"/>
    <property type="molecule type" value="Genomic_DNA"/>
</dbReference>
<dbReference type="SUPFAM" id="SSF88659">
    <property type="entry name" value="Sigma3 and sigma4 domains of RNA polymerase sigma factors"/>
    <property type="match status" value="1"/>
</dbReference>
<name>A0ABS0JE82_9ACTN</name>
<dbReference type="InterPro" id="IPR039425">
    <property type="entry name" value="RNA_pol_sigma-70-like"/>
</dbReference>
<feature type="domain" description="RNA polymerase sigma-70 region 2" evidence="7">
    <location>
        <begin position="45"/>
        <end position="88"/>
    </location>
</feature>
<evidence type="ECO:0000256" key="5">
    <source>
        <dbReference type="ARBA" id="ARBA00023163"/>
    </source>
</evidence>
<dbReference type="Pfam" id="PF08281">
    <property type="entry name" value="Sigma70_r4_2"/>
    <property type="match status" value="1"/>
</dbReference>
<evidence type="ECO:0000256" key="4">
    <source>
        <dbReference type="ARBA" id="ARBA00023125"/>
    </source>
</evidence>
<keyword evidence="3" id="KW-0731">Sigma factor</keyword>
<feature type="region of interest" description="Disordered" evidence="6">
    <location>
        <begin position="1"/>
        <end position="20"/>
    </location>
</feature>
<dbReference type="Gene3D" id="1.10.10.10">
    <property type="entry name" value="Winged helix-like DNA-binding domain superfamily/Winged helix DNA-binding domain"/>
    <property type="match status" value="1"/>
</dbReference>
<evidence type="ECO:0000256" key="3">
    <source>
        <dbReference type="ARBA" id="ARBA00023082"/>
    </source>
</evidence>
<dbReference type="PANTHER" id="PTHR43133">
    <property type="entry name" value="RNA POLYMERASE ECF-TYPE SIGMA FACTO"/>
    <property type="match status" value="1"/>
</dbReference>
<dbReference type="NCBIfam" id="TIGR02937">
    <property type="entry name" value="sigma70-ECF"/>
    <property type="match status" value="1"/>
</dbReference>
<dbReference type="CDD" id="cd06171">
    <property type="entry name" value="Sigma70_r4"/>
    <property type="match status" value="1"/>
</dbReference>
<dbReference type="RefSeq" id="WP_307787839.1">
    <property type="nucleotide sequence ID" value="NZ_JADOTX010000001.1"/>
</dbReference>
<comment type="similarity">
    <text evidence="1">Belongs to the sigma-70 factor family. ECF subfamily.</text>
</comment>
<keyword evidence="4" id="KW-0238">DNA-binding</keyword>
<evidence type="ECO:0000259" key="8">
    <source>
        <dbReference type="Pfam" id="PF08281"/>
    </source>
</evidence>
<accession>A0ABS0JE82</accession>
<evidence type="ECO:0000259" key="7">
    <source>
        <dbReference type="Pfam" id="PF04542"/>
    </source>
</evidence>
<reference evidence="9 10" key="1">
    <citation type="submission" date="2020-11" db="EMBL/GenBank/DDBJ databases">
        <title>Sequencing the genomes of 1000 actinobacteria strains.</title>
        <authorList>
            <person name="Klenk H.-P."/>
        </authorList>
    </citation>
    <scope>NUCLEOTIDE SEQUENCE [LARGE SCALE GENOMIC DNA]</scope>
    <source>
        <strain evidence="9 10">DSM 101692</strain>
    </source>
</reference>
<dbReference type="InterPro" id="IPR013324">
    <property type="entry name" value="RNA_pol_sigma_r3/r4-like"/>
</dbReference>
<protein>
    <submittedName>
        <fullName evidence="9">RNA polymerase sigma-70 factor (ECF subfamily)</fullName>
    </submittedName>
</protein>
<dbReference type="Gene3D" id="1.10.1740.10">
    <property type="match status" value="1"/>
</dbReference>
<comment type="caution">
    <text evidence="9">The sequence shown here is derived from an EMBL/GenBank/DDBJ whole genome shotgun (WGS) entry which is preliminary data.</text>
</comment>
<dbReference type="InterPro" id="IPR036388">
    <property type="entry name" value="WH-like_DNA-bd_sf"/>
</dbReference>
<dbReference type="SUPFAM" id="SSF88946">
    <property type="entry name" value="Sigma2 domain of RNA polymerase sigma factors"/>
    <property type="match status" value="1"/>
</dbReference>